<dbReference type="Proteomes" id="UP000293623">
    <property type="component" value="Unassembled WGS sequence"/>
</dbReference>
<evidence type="ECO:0000313" key="4">
    <source>
        <dbReference type="Proteomes" id="UP000293623"/>
    </source>
</evidence>
<sequence>MSSDSSVDVDADRPLQERHWAISRVSWLIMLALLLVAALGLTGSGGVLSRQQATAGAAELDVPRVSRWAAADNLAVRVPQDTTGDIEITVPNEFAEMFAIESIAPQPSSVSATPNGHRYQFESSPGPGKRSIVFSIRASRPSLPTHIGRFAVNGETTGELPIVVLP</sequence>
<proteinExistence type="predicted"/>
<dbReference type="OrthoDB" id="9810066at2"/>
<reference evidence="3 4" key="1">
    <citation type="submission" date="2019-01" db="EMBL/GenBank/DDBJ databases">
        <title>Altererythrobacter rhizovicinus sp. nov., isolated from the rhizosphere soil of Haloxylon ammodendron.</title>
        <authorList>
            <person name="Li H.-P."/>
            <person name="Gou J.-Y."/>
            <person name="Yao D."/>
            <person name="Han Q.-Q."/>
            <person name="Shao K.-Z."/>
            <person name="Zhao Q."/>
            <person name="Zhang J.-L."/>
        </authorList>
    </citation>
    <scope>NUCLEOTIDE SEQUENCE [LARGE SCALE GENOMIC DNA]</scope>
    <source>
        <strain evidence="3 4">AY-3R</strain>
    </source>
</reference>
<feature type="region of interest" description="Disordered" evidence="1">
    <location>
        <begin position="108"/>
        <end position="128"/>
    </location>
</feature>
<organism evidence="3 4">
    <name type="scientific">Pelagerythrobacter rhizovicinus</name>
    <dbReference type="NCBI Taxonomy" id="2268576"/>
    <lineage>
        <taxon>Bacteria</taxon>
        <taxon>Pseudomonadati</taxon>
        <taxon>Pseudomonadota</taxon>
        <taxon>Alphaproteobacteria</taxon>
        <taxon>Sphingomonadales</taxon>
        <taxon>Erythrobacteraceae</taxon>
        <taxon>Pelagerythrobacter</taxon>
    </lineage>
</organism>
<dbReference type="EMBL" id="SDPV01000001">
    <property type="protein sequence ID" value="RXZ65411.1"/>
    <property type="molecule type" value="Genomic_DNA"/>
</dbReference>
<keyword evidence="2" id="KW-0472">Membrane</keyword>
<comment type="caution">
    <text evidence="3">The sequence shown here is derived from an EMBL/GenBank/DDBJ whole genome shotgun (WGS) entry which is preliminary data.</text>
</comment>
<name>A0A4Q2KQ60_9SPHN</name>
<evidence type="ECO:0000313" key="3">
    <source>
        <dbReference type="EMBL" id="RXZ65411.1"/>
    </source>
</evidence>
<evidence type="ECO:0000256" key="1">
    <source>
        <dbReference type="SAM" id="MobiDB-lite"/>
    </source>
</evidence>
<protein>
    <submittedName>
        <fullName evidence="3">Uncharacterized protein</fullName>
    </submittedName>
</protein>
<gene>
    <name evidence="3" type="ORF">ETX26_01230</name>
</gene>
<feature type="transmembrane region" description="Helical" evidence="2">
    <location>
        <begin position="20"/>
        <end position="41"/>
    </location>
</feature>
<keyword evidence="2" id="KW-0812">Transmembrane</keyword>
<keyword evidence="4" id="KW-1185">Reference proteome</keyword>
<dbReference type="AlphaFoldDB" id="A0A4Q2KQ60"/>
<dbReference type="RefSeq" id="WP_129522900.1">
    <property type="nucleotide sequence ID" value="NZ_SDPV01000001.1"/>
</dbReference>
<keyword evidence="2" id="KW-1133">Transmembrane helix</keyword>
<accession>A0A4Q2KQ60</accession>
<evidence type="ECO:0000256" key="2">
    <source>
        <dbReference type="SAM" id="Phobius"/>
    </source>
</evidence>